<dbReference type="AlphaFoldDB" id="A0A2M4CA93"/>
<proteinExistence type="predicted"/>
<reference evidence="1" key="1">
    <citation type="submission" date="2018-01" db="EMBL/GenBank/DDBJ databases">
        <title>An insight into the sialome of Amazonian anophelines.</title>
        <authorList>
            <person name="Ribeiro J.M."/>
            <person name="Scarpassa V."/>
            <person name="Calvo E."/>
        </authorList>
    </citation>
    <scope>NUCLEOTIDE SEQUENCE</scope>
    <source>
        <tissue evidence="1">Salivary glands</tissue>
    </source>
</reference>
<evidence type="ECO:0000313" key="1">
    <source>
        <dbReference type="EMBL" id="MBW62234.1"/>
    </source>
</evidence>
<organism evidence="1">
    <name type="scientific">Anopheles marajoara</name>
    <dbReference type="NCBI Taxonomy" id="58244"/>
    <lineage>
        <taxon>Eukaryota</taxon>
        <taxon>Metazoa</taxon>
        <taxon>Ecdysozoa</taxon>
        <taxon>Arthropoda</taxon>
        <taxon>Hexapoda</taxon>
        <taxon>Insecta</taxon>
        <taxon>Pterygota</taxon>
        <taxon>Neoptera</taxon>
        <taxon>Endopterygota</taxon>
        <taxon>Diptera</taxon>
        <taxon>Nematocera</taxon>
        <taxon>Culicoidea</taxon>
        <taxon>Culicidae</taxon>
        <taxon>Anophelinae</taxon>
        <taxon>Anopheles</taxon>
    </lineage>
</organism>
<dbReference type="EMBL" id="GGFJ01013093">
    <property type="protein sequence ID" value="MBW62234.1"/>
    <property type="molecule type" value="Transcribed_RNA"/>
</dbReference>
<accession>A0A2M4CA93</accession>
<name>A0A2M4CA93_9DIPT</name>
<protein>
    <submittedName>
        <fullName evidence="1">Putative secreted protein</fullName>
    </submittedName>
</protein>
<sequence>MFLSRLSSFVVGSPLFSVCFSHWARLLACLSFHHLSLCFFTDSTSRWGGGKHANRIDDVTETIDSSAASTSSCFASFANSLRSVPFR</sequence>